<feature type="region of interest" description="Disordered" evidence="1">
    <location>
        <begin position="610"/>
        <end position="631"/>
    </location>
</feature>
<accession>A0A8H5J9L8</accession>
<protein>
    <recommendedName>
        <fullName evidence="4">F-box domain-containing protein</fullName>
    </recommendedName>
</protein>
<feature type="region of interest" description="Disordered" evidence="1">
    <location>
        <begin position="42"/>
        <end position="63"/>
    </location>
</feature>
<name>A0A8H5J9L8_9HYPO</name>
<feature type="compositionally biased region" description="Basic and acidic residues" evidence="1">
    <location>
        <begin position="612"/>
        <end position="621"/>
    </location>
</feature>
<dbReference type="InterPro" id="IPR036047">
    <property type="entry name" value="F-box-like_dom_sf"/>
</dbReference>
<comment type="caution">
    <text evidence="2">The sequence shown here is derived from an EMBL/GenBank/DDBJ whole genome shotgun (WGS) entry which is preliminary data.</text>
</comment>
<dbReference type="AlphaFoldDB" id="A0A8H5J9L8"/>
<sequence length="659" mass="74869">MITVTYNPAPGGPVPFHSVPGGPPVPYHPTLGGPLVPHYSALGSSSLTTQGGQNANPQPVASDSPIDEYIEAQRAADLDLAWDKRPPEVEMLQIRNESLMERQIGREPLIPTRGIDLSLFTRPQKDQTTSSPSEPSMLRRLPDELLLMIVSGISDPNDKSSLFAFFALRQVSRRFRRLLQAEDFINHPFSRQGCCQMCADGYNDKYTSPICPPGGRHCFDYKSGGEVHSFQGALKTKGVWGAGGLGDFIRSYTTCKNCQESREDRIKAGYSTSCKFSPCDSEELLHCHSCESDHPSSCFSQDQAKLPKGRVCIAHEGYIQICDHKTLTRADIKLLLPSEVPEDRPVFVTSCDHPEHKVSCNDSFDYTDQTPRVFATKSDSLVMLHILWQGHSGSDRTVLHQSGYLHRHKLNNSFRKIRQNGGHFFLPQRDPNTLPEWSVISEIDRSEVVSSEEDLVKLRGGWGHMNRQRRHNLALLGSDRIACGHCRYDKRCIVVNYHRKICFMDAEVGWASHEWFHAMDRKSYVYNGPAGVPETCNIEGCRNSYVGKEDQVDQWPQTVNWICERDNYSNWDSTCKLVAQEKQRCRDDRRTFQSWEVYEPEELGEALSPREQLARQDHRTEELEEAPAPRGQPAHFSWYSLTTRIWQYWQTGRGNFSTD</sequence>
<evidence type="ECO:0000313" key="3">
    <source>
        <dbReference type="Proteomes" id="UP000522262"/>
    </source>
</evidence>
<keyword evidence="3" id="KW-1185">Reference proteome</keyword>
<evidence type="ECO:0000313" key="2">
    <source>
        <dbReference type="EMBL" id="KAF5550691.1"/>
    </source>
</evidence>
<dbReference type="EMBL" id="JAAOAM010000076">
    <property type="protein sequence ID" value="KAF5550691.1"/>
    <property type="molecule type" value="Genomic_DNA"/>
</dbReference>
<proteinExistence type="predicted"/>
<organism evidence="2 3">
    <name type="scientific">Fusarium mexicanum</name>
    <dbReference type="NCBI Taxonomy" id="751941"/>
    <lineage>
        <taxon>Eukaryota</taxon>
        <taxon>Fungi</taxon>
        <taxon>Dikarya</taxon>
        <taxon>Ascomycota</taxon>
        <taxon>Pezizomycotina</taxon>
        <taxon>Sordariomycetes</taxon>
        <taxon>Hypocreomycetidae</taxon>
        <taxon>Hypocreales</taxon>
        <taxon>Nectriaceae</taxon>
        <taxon>Fusarium</taxon>
        <taxon>Fusarium fujikuroi species complex</taxon>
    </lineage>
</organism>
<evidence type="ECO:0008006" key="4">
    <source>
        <dbReference type="Google" id="ProtNLM"/>
    </source>
</evidence>
<feature type="compositionally biased region" description="Polar residues" evidence="1">
    <location>
        <begin position="42"/>
        <end position="61"/>
    </location>
</feature>
<reference evidence="2 3" key="1">
    <citation type="submission" date="2020-05" db="EMBL/GenBank/DDBJ databases">
        <title>Identification and distribution of gene clusters putatively required for synthesis of sphingolipid metabolism inhibitors in phylogenetically diverse species of the filamentous fungus Fusarium.</title>
        <authorList>
            <person name="Kim H.-S."/>
            <person name="Busman M."/>
            <person name="Brown D.W."/>
            <person name="Divon H."/>
            <person name="Uhlig S."/>
            <person name="Proctor R.H."/>
        </authorList>
    </citation>
    <scope>NUCLEOTIDE SEQUENCE [LARGE SCALE GENOMIC DNA]</scope>
    <source>
        <strain evidence="2 3">NRRL 53147</strain>
    </source>
</reference>
<gene>
    <name evidence="2" type="ORF">FMEXI_3650</name>
</gene>
<evidence type="ECO:0000256" key="1">
    <source>
        <dbReference type="SAM" id="MobiDB-lite"/>
    </source>
</evidence>
<dbReference type="SUPFAM" id="SSF81383">
    <property type="entry name" value="F-box domain"/>
    <property type="match status" value="1"/>
</dbReference>
<dbReference type="Proteomes" id="UP000522262">
    <property type="component" value="Unassembled WGS sequence"/>
</dbReference>